<proteinExistence type="predicted"/>
<accession>A0AA84ZU38</accession>
<evidence type="ECO:0000313" key="1">
    <source>
        <dbReference type="Proteomes" id="UP000050790"/>
    </source>
</evidence>
<reference evidence="2" key="1">
    <citation type="submission" date="2023-11" db="UniProtKB">
        <authorList>
            <consortium name="WormBaseParasite"/>
        </authorList>
    </citation>
    <scope>IDENTIFICATION</scope>
</reference>
<organism evidence="1 2">
    <name type="scientific">Schistosoma margrebowiei</name>
    <dbReference type="NCBI Taxonomy" id="48269"/>
    <lineage>
        <taxon>Eukaryota</taxon>
        <taxon>Metazoa</taxon>
        <taxon>Spiralia</taxon>
        <taxon>Lophotrochozoa</taxon>
        <taxon>Platyhelminthes</taxon>
        <taxon>Trematoda</taxon>
        <taxon>Digenea</taxon>
        <taxon>Strigeidida</taxon>
        <taxon>Schistosomatoidea</taxon>
        <taxon>Schistosomatidae</taxon>
        <taxon>Schistosoma</taxon>
    </lineage>
</organism>
<evidence type="ECO:0000313" key="2">
    <source>
        <dbReference type="WBParaSite" id="SMRG1_45550.1"/>
    </source>
</evidence>
<dbReference type="Proteomes" id="UP000050790">
    <property type="component" value="Unassembled WGS sequence"/>
</dbReference>
<sequence>MIWCMTMLMDLSNGHLLIKEEKNFRKLVNLIHSTTTNDFNLCTIHSHQLQYLLYTTYNTTNTTTTTTYDNYILSAAAAVASSGSSAEGSGSSTTINLNETFYPIFLHLIIQNCLTQNFLHDIYSYIQIIRNFNRWHSNNH</sequence>
<dbReference type="AlphaFoldDB" id="A0AA84ZU38"/>
<name>A0AA84ZU38_9TREM</name>
<protein>
    <submittedName>
        <fullName evidence="2">Uncharacterized protein</fullName>
    </submittedName>
</protein>
<dbReference type="WBParaSite" id="SMRG1_45550.1">
    <property type="protein sequence ID" value="SMRG1_45550.1"/>
    <property type="gene ID" value="SMRG1_45550"/>
</dbReference>